<dbReference type="PANTHER" id="PTHR40066">
    <property type="entry name" value="UPF0473 PROTEIN CBO2561/CLC_2432"/>
    <property type="match status" value="1"/>
</dbReference>
<dbReference type="HAMAP" id="MF_01448">
    <property type="entry name" value="UPF0473"/>
    <property type="match status" value="1"/>
</dbReference>
<organism evidence="3 4">
    <name type="scientific">Weissella soli</name>
    <dbReference type="NCBI Taxonomy" id="155866"/>
    <lineage>
        <taxon>Bacteria</taxon>
        <taxon>Bacillati</taxon>
        <taxon>Bacillota</taxon>
        <taxon>Bacilli</taxon>
        <taxon>Lactobacillales</taxon>
        <taxon>Lactobacillaceae</taxon>
        <taxon>Weissella</taxon>
    </lineage>
</organism>
<dbReference type="KEGG" id="wso:WSWS_00322"/>
<dbReference type="NCBIfam" id="NF010217">
    <property type="entry name" value="PRK13678.1-4"/>
    <property type="match status" value="1"/>
</dbReference>
<proteinExistence type="inferred from homology"/>
<dbReference type="EMBL" id="QRAS01000004">
    <property type="protein sequence ID" value="RDL01571.1"/>
    <property type="molecule type" value="Genomic_DNA"/>
</dbReference>
<accession>A0A288Q5Q6</accession>
<evidence type="ECO:0000313" key="3">
    <source>
        <dbReference type="EMBL" id="RDL01571.1"/>
    </source>
</evidence>
<evidence type="ECO:0000313" key="4">
    <source>
        <dbReference type="Proteomes" id="UP000254912"/>
    </source>
</evidence>
<protein>
    <recommendedName>
        <fullName evidence="2">UPF0473 protein DFP99_1477</fullName>
    </recommendedName>
</protein>
<keyword evidence="4" id="KW-1185">Reference proteome</keyword>
<dbReference type="Pfam" id="PF06949">
    <property type="entry name" value="DUF1292"/>
    <property type="match status" value="1"/>
</dbReference>
<dbReference type="Proteomes" id="UP000254912">
    <property type="component" value="Unassembled WGS sequence"/>
</dbReference>
<evidence type="ECO:0000256" key="1">
    <source>
        <dbReference type="ARBA" id="ARBA00008439"/>
    </source>
</evidence>
<evidence type="ECO:0000256" key="2">
    <source>
        <dbReference type="HAMAP-Rule" id="MF_01448"/>
    </source>
</evidence>
<dbReference type="GeneID" id="94545532"/>
<name>A0A288Q5Q6_9LACO</name>
<dbReference type="PANTHER" id="PTHR40066:SF1">
    <property type="entry name" value="UPF0473 PROTEIN CBO2561_CLC_2432"/>
    <property type="match status" value="1"/>
</dbReference>
<dbReference type="InterPro" id="IPR009711">
    <property type="entry name" value="UPF0473"/>
</dbReference>
<dbReference type="AlphaFoldDB" id="A0A288Q5Q6"/>
<dbReference type="RefSeq" id="WP_070229622.1">
    <property type="nucleotide sequence ID" value="NZ_BJYO01000006.1"/>
</dbReference>
<comment type="similarity">
    <text evidence="1 2">Belongs to the UPF0473 family.</text>
</comment>
<gene>
    <name evidence="3" type="ORF">DFP99_1477</name>
</gene>
<sequence length="92" mass="10720">MNEEQDLITLVDEKGKEQLYEVLFTFAEEDKYNKNYILMYPAGAGDEDDVDVLAFSFDPNEADTEGSLEQIEDDEEWVMVEEHLNQYLDEAE</sequence>
<reference evidence="3 4" key="1">
    <citation type="submission" date="2018-07" db="EMBL/GenBank/DDBJ databases">
        <title>Genomic Encyclopedia of Type Strains, Phase III (KMG-III): the genomes of soil and plant-associated and newly described type strains.</title>
        <authorList>
            <person name="Whitman W."/>
        </authorList>
    </citation>
    <scope>NUCLEOTIDE SEQUENCE [LARGE SCALE GENOMIC DNA]</scope>
    <source>
        <strain evidence="3 4">CECT 7031</strain>
    </source>
</reference>
<comment type="caution">
    <text evidence="3">The sequence shown here is derived from an EMBL/GenBank/DDBJ whole genome shotgun (WGS) entry which is preliminary data.</text>
</comment>